<comment type="similarity">
    <text evidence="2">Belongs to the TAF11 family.</text>
</comment>
<keyword evidence="4" id="KW-0804">Transcription</keyword>
<accession>A0A060SYF6</accession>
<dbReference type="SUPFAM" id="SSF47113">
    <property type="entry name" value="Histone-fold"/>
    <property type="match status" value="1"/>
</dbReference>
<feature type="compositionally biased region" description="Basic and acidic residues" evidence="7">
    <location>
        <begin position="8"/>
        <end position="18"/>
    </location>
</feature>
<evidence type="ECO:0000256" key="4">
    <source>
        <dbReference type="ARBA" id="ARBA00023163"/>
    </source>
</evidence>
<keyword evidence="5" id="KW-0539">Nucleus</keyword>
<gene>
    <name evidence="9" type="ORF">GNLVRS02_ARAD1A11968g</name>
</gene>
<evidence type="ECO:0000256" key="2">
    <source>
        <dbReference type="ARBA" id="ARBA00009788"/>
    </source>
</evidence>
<keyword evidence="3" id="KW-0805">Transcription regulation</keyword>
<feature type="domain" description="TAFII28-like protein" evidence="8">
    <location>
        <begin position="81"/>
        <end position="174"/>
    </location>
</feature>
<reference evidence="9" key="2">
    <citation type="submission" date="2014-06" db="EMBL/GenBank/DDBJ databases">
        <title>The complete genome of Blastobotrys (Arxula) adeninivorans LS3 - a yeast of biotechnological interest.</title>
        <authorList>
            <person name="Kunze G."/>
            <person name="Gaillardin C."/>
            <person name="Czernicka M."/>
            <person name="Durrens P."/>
            <person name="Martin T."/>
            <person name="Boer E."/>
            <person name="Gabaldon T."/>
            <person name="Cruz J."/>
            <person name="Talla E."/>
            <person name="Marck C."/>
            <person name="Goffeau A."/>
            <person name="Barbe V."/>
            <person name="Baret P."/>
            <person name="Baronian K."/>
            <person name="Beier S."/>
            <person name="Bleykasten C."/>
            <person name="Bode R."/>
            <person name="Casaregola S."/>
            <person name="Despons L."/>
            <person name="Fairhead C."/>
            <person name="Giersberg M."/>
            <person name="Gierski P."/>
            <person name="Hahnel U."/>
            <person name="Hartmann A."/>
            <person name="Jankowska D."/>
            <person name="Jubin C."/>
            <person name="Jung P."/>
            <person name="Lafontaine I."/>
            <person name="Leh-Louis V."/>
            <person name="Lemaire M."/>
            <person name="Marcet-Houben M."/>
            <person name="Mascher M."/>
            <person name="Morel G."/>
            <person name="Richard G.-F."/>
            <person name="Riechen J."/>
            <person name="Sacerdot C."/>
            <person name="Sarkar A."/>
            <person name="Savel G."/>
            <person name="Schacherer J."/>
            <person name="Sherman D."/>
            <person name="Straub M.-L."/>
            <person name="Stein N."/>
            <person name="Thierry A."/>
            <person name="Trautwein-Schult A."/>
            <person name="Westhof E."/>
            <person name="Worch S."/>
            <person name="Dujon B."/>
            <person name="Souciet J.-L."/>
            <person name="Wincker P."/>
            <person name="Scholz U."/>
            <person name="Neuveglise N."/>
        </authorList>
    </citation>
    <scope>NUCLEOTIDE SEQUENCE</scope>
    <source>
        <strain evidence="9">LS3</strain>
    </source>
</reference>
<dbReference type="Pfam" id="PF04719">
    <property type="entry name" value="TAFII28"/>
    <property type="match status" value="1"/>
</dbReference>
<sequence>MGRKKLKDKNAAAKKQEPIPKQQPDEDEEMHDGAPPEEEEDEDDGVGGLFGINLAPLLNQNGSGPSQTQGEDDMEREKMKLLLSNFNEEQMSRYEAFRRANINRSAVKKLANAVLGQSITGNVAVGLSGMSKVFVGEIVEKARDVQLRMDHVDTIDDYETERPLRPEHLREAWRLYKLENRTVPRAHWRRQGGEGDGMMFR</sequence>
<dbReference type="PhylomeDB" id="A0A060SYF6"/>
<dbReference type="FunFam" id="1.10.20.10:FF:000061">
    <property type="entry name" value="TFIID subunit"/>
    <property type="match status" value="1"/>
</dbReference>
<feature type="compositionally biased region" description="Acidic residues" evidence="7">
    <location>
        <begin position="25"/>
        <end position="45"/>
    </location>
</feature>
<protein>
    <recommendedName>
        <fullName evidence="6">Transcription initiation factor TFIID subunit 11</fullName>
    </recommendedName>
</protein>
<evidence type="ECO:0000259" key="8">
    <source>
        <dbReference type="Pfam" id="PF04719"/>
    </source>
</evidence>
<evidence type="ECO:0000256" key="7">
    <source>
        <dbReference type="SAM" id="MobiDB-lite"/>
    </source>
</evidence>
<dbReference type="InterPro" id="IPR006809">
    <property type="entry name" value="TAFII28_dom"/>
</dbReference>
<feature type="compositionally biased region" description="Polar residues" evidence="7">
    <location>
        <begin position="58"/>
        <end position="69"/>
    </location>
</feature>
<evidence type="ECO:0000256" key="3">
    <source>
        <dbReference type="ARBA" id="ARBA00023015"/>
    </source>
</evidence>
<dbReference type="GO" id="GO:0051123">
    <property type="term" value="P:RNA polymerase II preinitiation complex assembly"/>
    <property type="evidence" value="ECO:0007669"/>
    <property type="project" value="InterPro"/>
</dbReference>
<dbReference type="GO" id="GO:0016251">
    <property type="term" value="F:RNA polymerase II general transcription initiation factor activity"/>
    <property type="evidence" value="ECO:0007669"/>
    <property type="project" value="TreeGrafter"/>
</dbReference>
<dbReference type="AlphaFoldDB" id="A0A060SYF6"/>
<dbReference type="Gene3D" id="1.10.20.10">
    <property type="entry name" value="Histone, subunit A"/>
    <property type="match status" value="1"/>
</dbReference>
<dbReference type="GO" id="GO:0046982">
    <property type="term" value="F:protein heterodimerization activity"/>
    <property type="evidence" value="ECO:0007669"/>
    <property type="project" value="InterPro"/>
</dbReference>
<dbReference type="PANTHER" id="PTHR13218:SF8">
    <property type="entry name" value="TRANSCRIPTION INITIATION FACTOR TFIID SUBUNIT 11"/>
    <property type="match status" value="1"/>
</dbReference>
<comment type="subcellular location">
    <subcellularLocation>
        <location evidence="1">Nucleus</location>
    </subcellularLocation>
</comment>
<dbReference type="InterPro" id="IPR045127">
    <property type="entry name" value="TAF11-like"/>
</dbReference>
<dbReference type="GO" id="GO:0005669">
    <property type="term" value="C:transcription factor TFIID complex"/>
    <property type="evidence" value="ECO:0007669"/>
    <property type="project" value="InterPro"/>
</dbReference>
<name>A0A060SYF6_BLAAD</name>
<evidence type="ECO:0000313" key="9">
    <source>
        <dbReference type="EMBL" id="CDP33554.1"/>
    </source>
</evidence>
<feature type="region of interest" description="Disordered" evidence="7">
    <location>
        <begin position="1"/>
        <end position="74"/>
    </location>
</feature>
<proteinExistence type="inferred from homology"/>
<reference evidence="9" key="1">
    <citation type="submission" date="2014-02" db="EMBL/GenBank/DDBJ databases">
        <authorList>
            <person name="Genoscope - CEA"/>
        </authorList>
    </citation>
    <scope>NUCLEOTIDE SEQUENCE</scope>
    <source>
        <strain evidence="9">LS3</strain>
    </source>
</reference>
<dbReference type="EMBL" id="HG937691">
    <property type="protein sequence ID" value="CDP33554.1"/>
    <property type="molecule type" value="Genomic_DNA"/>
</dbReference>
<dbReference type="CDD" id="cd08048">
    <property type="entry name" value="HFD_TAF11"/>
    <property type="match status" value="1"/>
</dbReference>
<organism evidence="9">
    <name type="scientific">Blastobotrys adeninivorans</name>
    <name type="common">Yeast</name>
    <name type="synonym">Arxula adeninivorans</name>
    <dbReference type="NCBI Taxonomy" id="409370"/>
    <lineage>
        <taxon>Eukaryota</taxon>
        <taxon>Fungi</taxon>
        <taxon>Dikarya</taxon>
        <taxon>Ascomycota</taxon>
        <taxon>Saccharomycotina</taxon>
        <taxon>Dipodascomycetes</taxon>
        <taxon>Dipodascales</taxon>
        <taxon>Trichomonascaceae</taxon>
        <taxon>Blastobotrys</taxon>
    </lineage>
</organism>
<evidence type="ECO:0000256" key="1">
    <source>
        <dbReference type="ARBA" id="ARBA00004123"/>
    </source>
</evidence>
<dbReference type="InterPro" id="IPR009072">
    <property type="entry name" value="Histone-fold"/>
</dbReference>
<evidence type="ECO:0000256" key="5">
    <source>
        <dbReference type="ARBA" id="ARBA00023242"/>
    </source>
</evidence>
<evidence type="ECO:0000256" key="6">
    <source>
        <dbReference type="ARBA" id="ARBA00072882"/>
    </source>
</evidence>
<dbReference type="PANTHER" id="PTHR13218">
    <property type="entry name" value="TRANSCRIPTION INITIATION FACTOR TFIID SUBUNIT 11-RELATED"/>
    <property type="match status" value="1"/>
</dbReference>